<dbReference type="InterPro" id="IPR007348">
    <property type="entry name" value="CopC_dom"/>
</dbReference>
<dbReference type="GO" id="GO:0005507">
    <property type="term" value="F:copper ion binding"/>
    <property type="evidence" value="ECO:0007669"/>
    <property type="project" value="InterPro"/>
</dbReference>
<proteinExistence type="predicted"/>
<keyword evidence="2" id="KW-0186">Copper</keyword>
<accession>Q0FXX9</accession>
<evidence type="ECO:0000313" key="5">
    <source>
        <dbReference type="Proteomes" id="UP000004310"/>
    </source>
</evidence>
<comment type="caution">
    <text evidence="4">The sequence shown here is derived from an EMBL/GenBank/DDBJ whole genome shotgun (WGS) entry which is preliminary data.</text>
</comment>
<dbReference type="eggNOG" id="COG2372">
    <property type="taxonomic scope" value="Bacteria"/>
</dbReference>
<organism evidence="4 5">
    <name type="scientific">Fulvimarina pelagi HTCC2506</name>
    <dbReference type="NCBI Taxonomy" id="314231"/>
    <lineage>
        <taxon>Bacteria</taxon>
        <taxon>Pseudomonadati</taxon>
        <taxon>Pseudomonadota</taxon>
        <taxon>Alphaproteobacteria</taxon>
        <taxon>Hyphomicrobiales</taxon>
        <taxon>Aurantimonadaceae</taxon>
        <taxon>Fulvimarina</taxon>
    </lineage>
</organism>
<feature type="domain" description="CopC" evidence="3">
    <location>
        <begin position="40"/>
        <end position="131"/>
    </location>
</feature>
<sequence>MRLPGLGGPGRLDPKEEYDMKRLILTTAFASLVCGGALAHSKQETTEPADGATVGTVEEVVLSFDKPMRITRISLEGASGPIELTSEKGTDATTRYVATPGDPLESGAYSVEWRGMSSDGHPMQGDFSFDVSQ</sequence>
<dbReference type="Pfam" id="PF04234">
    <property type="entry name" value="CopC"/>
    <property type="match status" value="1"/>
</dbReference>
<evidence type="ECO:0000259" key="3">
    <source>
        <dbReference type="Pfam" id="PF04234"/>
    </source>
</evidence>
<dbReference type="GO" id="GO:0042597">
    <property type="term" value="C:periplasmic space"/>
    <property type="evidence" value="ECO:0007669"/>
    <property type="project" value="InterPro"/>
</dbReference>
<dbReference type="Gene3D" id="2.60.40.1220">
    <property type="match status" value="1"/>
</dbReference>
<dbReference type="SUPFAM" id="SSF81296">
    <property type="entry name" value="E set domains"/>
    <property type="match status" value="1"/>
</dbReference>
<dbReference type="HOGENOM" id="CLU_087859_4_0_5"/>
<reference evidence="4 5" key="1">
    <citation type="journal article" date="2010" name="J. Bacteriol.">
        <title>Genome sequence of Fulvimarina pelagi HTCC2506T, a Mn(II)-oxidizing alphaproteobacterium possessing an aerobic anoxygenic photosynthetic gene cluster and Xanthorhodopsin.</title>
        <authorList>
            <person name="Kang I."/>
            <person name="Oh H.M."/>
            <person name="Lim S.I."/>
            <person name="Ferriera S."/>
            <person name="Giovannoni S.J."/>
            <person name="Cho J.C."/>
        </authorList>
    </citation>
    <scope>NUCLEOTIDE SEQUENCE [LARGE SCALE GENOMIC DNA]</scope>
    <source>
        <strain evidence="4 5">HTCC2506</strain>
    </source>
</reference>
<dbReference type="STRING" id="217511.GCA_001463845_03330"/>
<protein>
    <recommendedName>
        <fullName evidence="3">CopC domain-containing protein</fullName>
    </recommendedName>
</protein>
<evidence type="ECO:0000256" key="2">
    <source>
        <dbReference type="ARBA" id="ARBA00023008"/>
    </source>
</evidence>
<evidence type="ECO:0000313" key="4">
    <source>
        <dbReference type="EMBL" id="EAU39754.1"/>
    </source>
</evidence>
<keyword evidence="1" id="KW-0732">Signal</keyword>
<keyword evidence="5" id="KW-1185">Reference proteome</keyword>
<dbReference type="EMBL" id="AATP01000012">
    <property type="protein sequence ID" value="EAU39754.1"/>
    <property type="molecule type" value="Genomic_DNA"/>
</dbReference>
<evidence type="ECO:0000256" key="1">
    <source>
        <dbReference type="ARBA" id="ARBA00022729"/>
    </source>
</evidence>
<dbReference type="InterPro" id="IPR014755">
    <property type="entry name" value="Cu-Rt/internalin_Ig-like"/>
</dbReference>
<dbReference type="AlphaFoldDB" id="Q0FXX9"/>
<dbReference type="GO" id="GO:0046688">
    <property type="term" value="P:response to copper ion"/>
    <property type="evidence" value="ECO:0007669"/>
    <property type="project" value="InterPro"/>
</dbReference>
<name>Q0FXX9_9HYPH</name>
<gene>
    <name evidence="4" type="ORF">FP2506_00030</name>
</gene>
<dbReference type="InterPro" id="IPR014756">
    <property type="entry name" value="Ig_E-set"/>
</dbReference>
<dbReference type="Proteomes" id="UP000004310">
    <property type="component" value="Unassembled WGS sequence"/>
</dbReference>